<dbReference type="Pfam" id="PF01832">
    <property type="entry name" value="Glucosaminidase"/>
    <property type="match status" value="1"/>
</dbReference>
<evidence type="ECO:0000313" key="5">
    <source>
        <dbReference type="Proteomes" id="UP000095727"/>
    </source>
</evidence>
<protein>
    <submittedName>
        <fullName evidence="4">Mannosyl-glycoprotein endo-beta-N-acetylglucosaminidase</fullName>
    </submittedName>
</protein>
<keyword evidence="2" id="KW-0472">Membrane</keyword>
<evidence type="ECO:0000313" key="4">
    <source>
        <dbReference type="EMBL" id="CUN12228.1"/>
    </source>
</evidence>
<dbReference type="Gene3D" id="1.10.530.10">
    <property type="match status" value="1"/>
</dbReference>
<proteinExistence type="predicted"/>
<sequence>MSGIKRETIIRVILGICMIFVSIGMIYGKSKAGNADEKGRTYIEESEKTAKQKKAEKSENDSTGSAKQDSTVKTKMTEQRQVSGTEAKAIAEAEAIEASIQPGQYPVMGISNIRAWQLVNYFKAYGSTYPAEVLTQGGAPDIETFAQMYYEEATAEGVRPEVAFAQAMKETGWLQYGGDMQITQYNFAGIGTTGGGVPGNSYPDVRTGIRAQIQHLKAYATDEALAGECVDDRYSYVTKGSAPYVEWLGQKENPEGYGWATGERYGYDIVEMIHAMRK</sequence>
<dbReference type="EMBL" id="CYXR01000026">
    <property type="protein sequence ID" value="CUN12228.1"/>
    <property type="molecule type" value="Genomic_DNA"/>
</dbReference>
<evidence type="ECO:0000259" key="3">
    <source>
        <dbReference type="Pfam" id="PF01832"/>
    </source>
</evidence>
<gene>
    <name evidence="4" type="ORF">ERS852574_02840</name>
</gene>
<name>A0A173UF81_9FIRM</name>
<feature type="domain" description="Mannosyl-glycoprotein endo-beta-N-acetylglucosamidase-like" evidence="3">
    <location>
        <begin position="147"/>
        <end position="276"/>
    </location>
</feature>
<evidence type="ECO:0000256" key="2">
    <source>
        <dbReference type="SAM" id="Phobius"/>
    </source>
</evidence>
<feature type="transmembrane region" description="Helical" evidence="2">
    <location>
        <begin position="9"/>
        <end position="28"/>
    </location>
</feature>
<organism evidence="4 5">
    <name type="scientific">Coprococcus comes</name>
    <dbReference type="NCBI Taxonomy" id="410072"/>
    <lineage>
        <taxon>Bacteria</taxon>
        <taxon>Bacillati</taxon>
        <taxon>Bacillota</taxon>
        <taxon>Clostridia</taxon>
        <taxon>Lachnospirales</taxon>
        <taxon>Lachnospiraceae</taxon>
        <taxon>Coprococcus</taxon>
    </lineage>
</organism>
<evidence type="ECO:0000256" key="1">
    <source>
        <dbReference type="SAM" id="MobiDB-lite"/>
    </source>
</evidence>
<keyword evidence="2" id="KW-1133">Transmembrane helix</keyword>
<dbReference type="GO" id="GO:0004040">
    <property type="term" value="F:amidase activity"/>
    <property type="evidence" value="ECO:0007669"/>
    <property type="project" value="InterPro"/>
</dbReference>
<reference evidence="4 5" key="1">
    <citation type="submission" date="2015-09" db="EMBL/GenBank/DDBJ databases">
        <authorList>
            <consortium name="Pathogen Informatics"/>
        </authorList>
    </citation>
    <scope>NUCLEOTIDE SEQUENCE [LARGE SCALE GENOMIC DNA]</scope>
    <source>
        <strain evidence="4 5">2789STDY5834962</strain>
    </source>
</reference>
<dbReference type="InterPro" id="IPR002901">
    <property type="entry name" value="MGlyc_endo_b_GlcNAc-like_dom"/>
</dbReference>
<feature type="compositionally biased region" description="Basic and acidic residues" evidence="1">
    <location>
        <begin position="46"/>
        <end position="60"/>
    </location>
</feature>
<accession>A0A173UF81</accession>
<feature type="region of interest" description="Disordered" evidence="1">
    <location>
        <begin position="46"/>
        <end position="86"/>
    </location>
</feature>
<keyword evidence="2" id="KW-0812">Transmembrane</keyword>
<dbReference type="AlphaFoldDB" id="A0A173UF81"/>
<dbReference type="Proteomes" id="UP000095727">
    <property type="component" value="Unassembled WGS sequence"/>
</dbReference>